<organism evidence="1 2">
    <name type="scientific">Cupriavidus taiwanensis</name>
    <dbReference type="NCBI Taxonomy" id="164546"/>
    <lineage>
        <taxon>Bacteria</taxon>
        <taxon>Pseudomonadati</taxon>
        <taxon>Pseudomonadota</taxon>
        <taxon>Betaproteobacteria</taxon>
        <taxon>Burkholderiales</taxon>
        <taxon>Burkholderiaceae</taxon>
        <taxon>Cupriavidus</taxon>
    </lineage>
</organism>
<dbReference type="RefSeq" id="WP_147309697.1">
    <property type="nucleotide sequence ID" value="NZ_OFSP01000078.1"/>
</dbReference>
<sequence>MAGFEEVRPLEGMCAPLKVRLELRQMFERWLARSRHPRPVVSQNEMVDEISLLDLCQHYRMEYPGGTDDVAKTWDESEERIADGGPTFNDLERLGWVFFDGGRWTMQKPPPGTLSHITYPSPSTKTFLTGLGKARLVAKTGTPPPDAQALADKILVENWLDGRIPTKDPNWLASRLWERLCPKPQPRAEDNSGTAIQSATPVVVEASGSPAALEAEAGAIDRAFLEWSAWCEVLGGVGRWDVDWGDAEMRYCREAAHRALGRQTLWCAWDNDTAHYADVLKKTFAIPQDQLRYARAPRLGPPRTLVFRADWLQWPEVEHLVMQRFGASTVSFALGLLCSELEKTDIGPSITASAAAVLSFAADHPMALQQFLFRVNAVPALLVDMLMHQRMACLAAKLVIEWGPKSGRDSDRNVSREAQTKAFAVQDSLSLLAYHLDERTLDLEECASLVTWCYAGSAGDGRAVADSRRPIGPQLLAMVEKEKKELQSAVLHHLVEQAAYEGNVPRALFAGVLDGMNRLSNAPGAVGLPIVSLYSKFARELHLDWTDAASLSSKLAARLVATAFAQAASDRDALLVPFDSAKLLRETPDDETPSVRSSIARTLRGHVRLLARAVAGWPDSAVPTELCEAFLTLISRSVIDHAEKWRVGALTDRYSPSRYLGRDEGSPAQDLAAAWRRLDSSKKETMLQALVQSDDPVLLAELCQHLPAAAKPDIQARLRRLKPGEASTPWTWPELQHRIESLLVAGEYGLAREHLNEAAQDLDRAPSQFRLVLFGLGLQLLLKEKKWTALDVAVVPSALDESTTRQAQDQLDFYRATSQLLRPNGNLAGARVVLQRLAARPGAASAYKENAFAVAIQQLLGAKLHPLTGANKVTGEGLLAEINAAVAVDEKLARSNLLANRALLMLALQRPEDALESVAARRQGIRSPDLELIAVLAKSEMGLREEAMAILDAAITEFGTDDQLIALKNDLQAGDASPSVASASVVVDSISSIRAALQQLTELPPSQVGDVLGPPGRGVRGYLIRQVSRAVAALQHMAAMLRDRKNPEDEARFEDDLNTAVREVLGASLAVAKWDVADQALGGATANGNPGERDAVIRVSGQEISIYEALVCTGLDRSNIKKHFDKLLSYGLCDIYFHVTYSYAKELNPLLEYVEQMLEHEVPPGLTYLGCEFLGPPDYETSGYIATYRVDHREVAVVFLIVDLKVSRPPVAEAAASTIQPACSPEPTTASQQSA</sequence>
<dbReference type="Proteomes" id="UP000256297">
    <property type="component" value="Unassembled WGS sequence"/>
</dbReference>
<protein>
    <submittedName>
        <fullName evidence="1">Uncharacterized protein</fullName>
    </submittedName>
</protein>
<proteinExistence type="predicted"/>
<name>A0A375CQL3_9BURK</name>
<reference evidence="2" key="1">
    <citation type="submission" date="2018-01" db="EMBL/GenBank/DDBJ databases">
        <authorList>
            <person name="Gaut B.S."/>
            <person name="Morton B.R."/>
            <person name="Clegg M.T."/>
            <person name="Duvall M.R."/>
        </authorList>
    </citation>
    <scope>NUCLEOTIDE SEQUENCE [LARGE SCALE GENOMIC DNA]</scope>
</reference>
<gene>
    <name evidence="1" type="ORF">CBM2589_U10206</name>
</gene>
<dbReference type="AlphaFoldDB" id="A0A375CQL3"/>
<evidence type="ECO:0000313" key="1">
    <source>
        <dbReference type="EMBL" id="SOY77704.1"/>
    </source>
</evidence>
<accession>A0A375CQL3</accession>
<dbReference type="EMBL" id="OFSP01000078">
    <property type="protein sequence ID" value="SOY77704.1"/>
    <property type="molecule type" value="Genomic_DNA"/>
</dbReference>
<comment type="caution">
    <text evidence="1">The sequence shown here is derived from an EMBL/GenBank/DDBJ whole genome shotgun (WGS) entry which is preliminary data.</text>
</comment>
<evidence type="ECO:0000313" key="2">
    <source>
        <dbReference type="Proteomes" id="UP000256297"/>
    </source>
</evidence>